<reference evidence="2" key="2">
    <citation type="journal article" date="2023" name="BMC Genomics">
        <title>Pest status, molecular evolution, and epigenetic factors derived from the genome assembly of Frankliniella fusca, a thysanopteran phytovirus vector.</title>
        <authorList>
            <person name="Catto M.A."/>
            <person name="Labadie P.E."/>
            <person name="Jacobson A.L."/>
            <person name="Kennedy G.G."/>
            <person name="Srinivasan R."/>
            <person name="Hunt B.G."/>
        </authorList>
    </citation>
    <scope>NUCLEOTIDE SEQUENCE</scope>
    <source>
        <strain evidence="2">PL_HMW_Pooled</strain>
    </source>
</reference>
<gene>
    <name evidence="2" type="ORF">KUF71_001751</name>
</gene>
<organism evidence="2 3">
    <name type="scientific">Frankliniella fusca</name>
    <dbReference type="NCBI Taxonomy" id="407009"/>
    <lineage>
        <taxon>Eukaryota</taxon>
        <taxon>Metazoa</taxon>
        <taxon>Ecdysozoa</taxon>
        <taxon>Arthropoda</taxon>
        <taxon>Hexapoda</taxon>
        <taxon>Insecta</taxon>
        <taxon>Pterygota</taxon>
        <taxon>Neoptera</taxon>
        <taxon>Paraneoptera</taxon>
        <taxon>Thysanoptera</taxon>
        <taxon>Terebrantia</taxon>
        <taxon>Thripoidea</taxon>
        <taxon>Thripidae</taxon>
        <taxon>Frankliniella</taxon>
    </lineage>
</organism>
<feature type="region of interest" description="Disordered" evidence="1">
    <location>
        <begin position="102"/>
        <end position="188"/>
    </location>
</feature>
<dbReference type="EMBL" id="JAHWGI010001134">
    <property type="protein sequence ID" value="KAK3923092.1"/>
    <property type="molecule type" value="Genomic_DNA"/>
</dbReference>
<dbReference type="AlphaFoldDB" id="A0AAE1LM49"/>
<feature type="region of interest" description="Disordered" evidence="1">
    <location>
        <begin position="265"/>
        <end position="295"/>
    </location>
</feature>
<feature type="compositionally biased region" description="Acidic residues" evidence="1">
    <location>
        <begin position="320"/>
        <end position="343"/>
    </location>
</feature>
<feature type="compositionally biased region" description="Basic and acidic residues" evidence="1">
    <location>
        <begin position="276"/>
        <end position="295"/>
    </location>
</feature>
<feature type="region of interest" description="Disordered" evidence="1">
    <location>
        <begin position="307"/>
        <end position="344"/>
    </location>
</feature>
<evidence type="ECO:0000256" key="1">
    <source>
        <dbReference type="SAM" id="MobiDB-lite"/>
    </source>
</evidence>
<dbReference type="Proteomes" id="UP001219518">
    <property type="component" value="Unassembled WGS sequence"/>
</dbReference>
<reference evidence="2" key="1">
    <citation type="submission" date="2021-07" db="EMBL/GenBank/DDBJ databases">
        <authorList>
            <person name="Catto M.A."/>
            <person name="Jacobson A."/>
            <person name="Kennedy G."/>
            <person name="Labadie P."/>
            <person name="Hunt B.G."/>
            <person name="Srinivasan R."/>
        </authorList>
    </citation>
    <scope>NUCLEOTIDE SEQUENCE</scope>
    <source>
        <strain evidence="2">PL_HMW_Pooled</strain>
        <tissue evidence="2">Head</tissue>
    </source>
</reference>
<protein>
    <submittedName>
        <fullName evidence="2">Uncharacterized protein</fullName>
    </submittedName>
</protein>
<name>A0AAE1LM49_9NEOP</name>
<evidence type="ECO:0000313" key="3">
    <source>
        <dbReference type="Proteomes" id="UP001219518"/>
    </source>
</evidence>
<feature type="compositionally biased region" description="Polar residues" evidence="1">
    <location>
        <begin position="154"/>
        <end position="170"/>
    </location>
</feature>
<accession>A0AAE1LM49</accession>
<proteinExistence type="predicted"/>
<sequence>MYALVKNQSSGQLNVISTELMYILNVRFNSYSPFSPKLDTDFVHRKEYGVQLGDRMVRHVVIAMSNDEETLQKMKTTAKVPVVKSNHPADGPFNVWQLNTKKDKKQRSKAANDAMNKQIEGVITKRDGSKKKKQKCADDSNPSFNINIEKENDITSTPAPSQLVESSPSGDKQVAGVSDSPTVRDKDSFIHDCAPSHNIPLSAPTSSGINDVLNVKKLNVPSDKWASENNISDFSIDSEPESGGQEQPMINNLRPAEYLNDVEASSENDNEMYRSPNRDDSKAVHTLSKDDDKLHPLEVSLSSLIKNKQDSRKRKHSLSEEENEKEEEENEEEEEENEEEEEYDGFREYLENKFVCLETKLDNMQNQMSTISDLLSELNAARRTQLPPVATAASSSADADPEGTSGHPGYVSFGRGIYLKEETVKKITERGDKLSLLQGKVNDLSAACLGDQLPNYCLAKVKGNKNKEIFPEIIIENMIDVINEGNLQYNYKKLLRQKDLSKLSKTEIEKMLSEVKEEASKRTIEVTEQQVRLKLTHTLFGCVLPKPTQPPQQADK</sequence>
<comment type="caution">
    <text evidence="2">The sequence shown here is derived from an EMBL/GenBank/DDBJ whole genome shotgun (WGS) entry which is preliminary data.</text>
</comment>
<keyword evidence="3" id="KW-1185">Reference proteome</keyword>
<evidence type="ECO:0000313" key="2">
    <source>
        <dbReference type="EMBL" id="KAK3923092.1"/>
    </source>
</evidence>